<dbReference type="PANTHER" id="PTHR43401">
    <property type="entry name" value="L-THREONINE 3-DEHYDROGENASE"/>
    <property type="match status" value="1"/>
</dbReference>
<dbReference type="CDD" id="cd08254">
    <property type="entry name" value="hydroxyacyl_CoA_DH"/>
    <property type="match status" value="1"/>
</dbReference>
<dbReference type="InterPro" id="IPR020843">
    <property type="entry name" value="ER"/>
</dbReference>
<dbReference type="Pfam" id="PF00107">
    <property type="entry name" value="ADH_zinc_N"/>
    <property type="match status" value="1"/>
</dbReference>
<dbReference type="Pfam" id="PF08240">
    <property type="entry name" value="ADH_N"/>
    <property type="match status" value="1"/>
</dbReference>
<gene>
    <name evidence="3" type="ORF">BD289DRAFT_414195</name>
</gene>
<evidence type="ECO:0000313" key="3">
    <source>
        <dbReference type="EMBL" id="PSR80535.1"/>
    </source>
</evidence>
<dbReference type="InterPro" id="IPR050129">
    <property type="entry name" value="Zn_alcohol_dh"/>
</dbReference>
<keyword evidence="4" id="KW-1185">Reference proteome</keyword>
<evidence type="ECO:0000313" key="4">
    <source>
        <dbReference type="Proteomes" id="UP000241462"/>
    </source>
</evidence>
<dbReference type="SMART" id="SM00829">
    <property type="entry name" value="PKS_ER"/>
    <property type="match status" value="1"/>
</dbReference>
<dbReference type="AlphaFoldDB" id="A0A2T3A0H8"/>
<evidence type="ECO:0000256" key="1">
    <source>
        <dbReference type="ARBA" id="ARBA00023002"/>
    </source>
</evidence>
<dbReference type="Gene3D" id="3.40.50.720">
    <property type="entry name" value="NAD(P)-binding Rossmann-like Domain"/>
    <property type="match status" value="1"/>
</dbReference>
<dbReference type="SUPFAM" id="SSF50129">
    <property type="entry name" value="GroES-like"/>
    <property type="match status" value="1"/>
</dbReference>
<protein>
    <submittedName>
        <fullName evidence="3">Chaperonin 10-like protein</fullName>
    </submittedName>
</protein>
<reference evidence="3 4" key="1">
    <citation type="journal article" date="2018" name="Mycol. Prog.">
        <title>Coniella lustricola, a new species from submerged detritus.</title>
        <authorList>
            <person name="Raudabaugh D.B."/>
            <person name="Iturriaga T."/>
            <person name="Carver A."/>
            <person name="Mondo S."/>
            <person name="Pangilinan J."/>
            <person name="Lipzen A."/>
            <person name="He G."/>
            <person name="Amirebrahimi M."/>
            <person name="Grigoriev I.V."/>
            <person name="Miller A.N."/>
        </authorList>
    </citation>
    <scope>NUCLEOTIDE SEQUENCE [LARGE SCALE GENOMIC DNA]</scope>
    <source>
        <strain evidence="3 4">B22-T-1</strain>
    </source>
</reference>
<dbReference type="STRING" id="2025994.A0A2T3A0H8"/>
<proteinExistence type="predicted"/>
<dbReference type="OrthoDB" id="1879366at2759"/>
<name>A0A2T3A0H8_9PEZI</name>
<dbReference type="Proteomes" id="UP000241462">
    <property type="component" value="Unassembled WGS sequence"/>
</dbReference>
<dbReference type="InterPro" id="IPR013149">
    <property type="entry name" value="ADH-like_C"/>
</dbReference>
<dbReference type="SUPFAM" id="SSF51735">
    <property type="entry name" value="NAD(P)-binding Rossmann-fold domains"/>
    <property type="match status" value="1"/>
</dbReference>
<evidence type="ECO:0000259" key="2">
    <source>
        <dbReference type="SMART" id="SM00829"/>
    </source>
</evidence>
<dbReference type="GO" id="GO:0016491">
    <property type="term" value="F:oxidoreductase activity"/>
    <property type="evidence" value="ECO:0007669"/>
    <property type="project" value="UniProtKB-KW"/>
</dbReference>
<dbReference type="Gene3D" id="3.90.180.10">
    <property type="entry name" value="Medium-chain alcohol dehydrogenases, catalytic domain"/>
    <property type="match status" value="1"/>
</dbReference>
<dbReference type="InParanoid" id="A0A2T3A0H8"/>
<dbReference type="PANTHER" id="PTHR43401:SF5">
    <property type="entry name" value="ALCOHOL DEHYDROGENASE-RELATED"/>
    <property type="match status" value="1"/>
</dbReference>
<sequence length="368" mass="40487">MEENIPTSMFAWRKHRGSAKPVWSQAISLIFVWEEVPVPETPSTGVLCKMLASGVCRSDHYLLALDDNRPWFQERFTLGHEGCGRIVRMGNDTQGSEFKIGDIVAMHAVPGCGKPECSECSRDLSQLCERCHHSGIGQDGFYAPYAAVDIRALVLVPESVSLAEAAVATDAVTTAYHAIRRRGEVKKTETIFLFGLGGLGFNALQILHAIGARVIVSDLRENLLKDAAKLGIPKADLIFPGQPVQEFVNRNGLAGKIDTVLDFVGTHQTFEDAQQIVRRGRKLVCIGTLNTENTIHMKLGIRKRLSIIFSYGGQVSDLQEILQHLATGSIKPQVEYAILKDFPAILKDLTEGKIQSRVALMHEEAGQE</sequence>
<keyword evidence="1" id="KW-0560">Oxidoreductase</keyword>
<dbReference type="EMBL" id="KZ678527">
    <property type="protein sequence ID" value="PSR80535.1"/>
    <property type="molecule type" value="Genomic_DNA"/>
</dbReference>
<dbReference type="InterPro" id="IPR011032">
    <property type="entry name" value="GroES-like_sf"/>
</dbReference>
<accession>A0A2T3A0H8</accession>
<feature type="domain" description="Enoyl reductase (ER)" evidence="2">
    <location>
        <begin position="28"/>
        <end position="360"/>
    </location>
</feature>
<dbReference type="InterPro" id="IPR036291">
    <property type="entry name" value="NAD(P)-bd_dom_sf"/>
</dbReference>
<organism evidence="3 4">
    <name type="scientific">Coniella lustricola</name>
    <dbReference type="NCBI Taxonomy" id="2025994"/>
    <lineage>
        <taxon>Eukaryota</taxon>
        <taxon>Fungi</taxon>
        <taxon>Dikarya</taxon>
        <taxon>Ascomycota</taxon>
        <taxon>Pezizomycotina</taxon>
        <taxon>Sordariomycetes</taxon>
        <taxon>Sordariomycetidae</taxon>
        <taxon>Diaporthales</taxon>
        <taxon>Schizoparmaceae</taxon>
        <taxon>Coniella</taxon>
    </lineage>
</organism>
<dbReference type="InterPro" id="IPR013154">
    <property type="entry name" value="ADH-like_N"/>
</dbReference>